<proteinExistence type="predicted"/>
<name>A0A975PFI4_9BACT</name>
<dbReference type="KEGG" id="lamb:KBB96_03935"/>
<dbReference type="SUPFAM" id="SSF52833">
    <property type="entry name" value="Thioredoxin-like"/>
    <property type="match status" value="1"/>
</dbReference>
<accession>A0A975PFI4</accession>
<dbReference type="Pfam" id="PF05988">
    <property type="entry name" value="DUF899"/>
    <property type="match status" value="1"/>
</dbReference>
<reference evidence="1" key="1">
    <citation type="submission" date="2021-04" db="EMBL/GenBank/DDBJ databases">
        <title>Luteolibacter sp. 32A isolated from the skin of an Anderson's salamander (Ambystoma andersonii).</title>
        <authorList>
            <person name="Spergser J."/>
            <person name="Busse H.-J."/>
        </authorList>
    </citation>
    <scope>NUCLEOTIDE SEQUENCE</scope>
    <source>
        <strain evidence="1">32A</strain>
    </source>
</reference>
<dbReference type="InterPro" id="IPR036249">
    <property type="entry name" value="Thioredoxin-like_sf"/>
</dbReference>
<sequence length="267" mass="30258">MKHQGIHGVEDAITGHAVLPHDQWIEARKELLKREKELTALSDEVNAARRALPWEKVEKDYTFETLDGKRKLADLFGSKRQLIIYHFMLAPGWEEGCVGCSHFADQVEGPQQHFEQADVTFMCVSRAPLGEIGKFRARMGWKFAWVSSHGSDFNYDYKVSFTPEQVAAGCKEYNYGTSPYPFDELPGVSVFYKDEDGNVFHTYSAYARGLDVLIETHHFLDLTPKGRCETSPPPAQNWLRHHDKYESAEDTSCCCGSGSKKEKEAVA</sequence>
<gene>
    <name evidence="1" type="ORF">KBB96_03935</name>
</gene>
<dbReference type="InterPro" id="IPR010296">
    <property type="entry name" value="DUF899_thioredox"/>
</dbReference>
<dbReference type="Gene3D" id="3.40.30.10">
    <property type="entry name" value="Glutaredoxin"/>
    <property type="match status" value="1"/>
</dbReference>
<protein>
    <submittedName>
        <fullName evidence="1">Thioredoxin family protein</fullName>
    </submittedName>
</protein>
<evidence type="ECO:0000313" key="1">
    <source>
        <dbReference type="EMBL" id="QUE52043.1"/>
    </source>
</evidence>
<dbReference type="RefSeq" id="WP_211632526.1">
    <property type="nucleotide sequence ID" value="NZ_CP073100.1"/>
</dbReference>
<organism evidence="1 2">
    <name type="scientific">Luteolibacter ambystomatis</name>
    <dbReference type="NCBI Taxonomy" id="2824561"/>
    <lineage>
        <taxon>Bacteria</taxon>
        <taxon>Pseudomonadati</taxon>
        <taxon>Verrucomicrobiota</taxon>
        <taxon>Verrucomicrobiia</taxon>
        <taxon>Verrucomicrobiales</taxon>
        <taxon>Verrucomicrobiaceae</taxon>
        <taxon>Luteolibacter</taxon>
    </lineage>
</organism>
<dbReference type="Proteomes" id="UP000676169">
    <property type="component" value="Chromosome"/>
</dbReference>
<dbReference type="EMBL" id="CP073100">
    <property type="protein sequence ID" value="QUE52043.1"/>
    <property type="molecule type" value="Genomic_DNA"/>
</dbReference>
<evidence type="ECO:0000313" key="2">
    <source>
        <dbReference type="Proteomes" id="UP000676169"/>
    </source>
</evidence>
<dbReference type="AlphaFoldDB" id="A0A975PFI4"/>
<keyword evidence="2" id="KW-1185">Reference proteome</keyword>